<dbReference type="Pfam" id="PF14464">
    <property type="entry name" value="Prok-JAB"/>
    <property type="match status" value="1"/>
</dbReference>
<protein>
    <recommendedName>
        <fullName evidence="6">JAB domain-containing protein</fullName>
    </recommendedName>
</protein>
<evidence type="ECO:0000256" key="1">
    <source>
        <dbReference type="ARBA" id="ARBA00022670"/>
    </source>
</evidence>
<name>A0A2N7WKC3_9BURK</name>
<accession>A0A2N7WKC3</accession>
<dbReference type="GO" id="GO:0008237">
    <property type="term" value="F:metallopeptidase activity"/>
    <property type="evidence" value="ECO:0007669"/>
    <property type="project" value="UniProtKB-KW"/>
</dbReference>
<evidence type="ECO:0000256" key="5">
    <source>
        <dbReference type="ARBA" id="ARBA00023049"/>
    </source>
</evidence>
<feature type="domain" description="JAB" evidence="6">
    <location>
        <begin position="10"/>
        <end position="119"/>
    </location>
</feature>
<evidence type="ECO:0000313" key="7">
    <source>
        <dbReference type="EMBL" id="PMS29880.1"/>
    </source>
</evidence>
<keyword evidence="1" id="KW-0645">Protease</keyword>
<gene>
    <name evidence="7" type="ORF">C0Z20_30455</name>
</gene>
<sequence length="175" mass="19658">MTISLRFPAGAFEELRAHLLPVPARHEQAAFLVVKAQTSGDMHDLELIEMIKLAESDFERQQSDYLELADNARARIIKHAHDLKGSLVEVHSHPAPWPAMFSRADMEGLAETVPHMLWRLPKRPYAAIVVAPSGFDALVWTDSPHRSHALDRVFAGDRILTPTNHTTRALHGQPR</sequence>
<keyword evidence="4" id="KW-0862">Zinc</keyword>
<dbReference type="EMBL" id="PNYC01000036">
    <property type="protein sequence ID" value="PMS29880.1"/>
    <property type="molecule type" value="Genomic_DNA"/>
</dbReference>
<comment type="caution">
    <text evidence="7">The sequence shown here is derived from an EMBL/GenBank/DDBJ whole genome shotgun (WGS) entry which is preliminary data.</text>
</comment>
<reference evidence="7 8" key="1">
    <citation type="submission" date="2018-01" db="EMBL/GenBank/DDBJ databases">
        <title>Whole genome analyses suggest that Burkholderia sensu lato contains two further novel genera in the rhizoxinica-symbiotica group Mycetohabitans gen. nov., and Trinickia gen. nov.: implications for the evolution of diazotrophy and nodulation in the Burkholderiaceae.</title>
        <authorList>
            <person name="Estrada-de los Santos P."/>
            <person name="Palmer M."/>
            <person name="Chavez-Ramirez B."/>
            <person name="Beukes C."/>
            <person name="Steenkamp E.T."/>
            <person name="Hirsch A.M."/>
            <person name="Manyaka P."/>
            <person name="Maluk M."/>
            <person name="Lafos M."/>
            <person name="Crook M."/>
            <person name="Gross E."/>
            <person name="Simon M.F."/>
            <person name="Bueno dos Reis Junior F."/>
            <person name="Poole P.S."/>
            <person name="Venter S.N."/>
            <person name="James E.K."/>
        </authorList>
    </citation>
    <scope>NUCLEOTIDE SEQUENCE [LARGE SCALE GENOMIC DNA]</scope>
    <source>
        <strain evidence="7 8">JPY 581</strain>
    </source>
</reference>
<dbReference type="GO" id="GO:0046872">
    <property type="term" value="F:metal ion binding"/>
    <property type="evidence" value="ECO:0007669"/>
    <property type="project" value="UniProtKB-KW"/>
</dbReference>
<evidence type="ECO:0000256" key="2">
    <source>
        <dbReference type="ARBA" id="ARBA00022723"/>
    </source>
</evidence>
<dbReference type="Proteomes" id="UP000235777">
    <property type="component" value="Unassembled WGS sequence"/>
</dbReference>
<dbReference type="AlphaFoldDB" id="A0A2N7WKC3"/>
<evidence type="ECO:0000256" key="4">
    <source>
        <dbReference type="ARBA" id="ARBA00022833"/>
    </source>
</evidence>
<dbReference type="STRING" id="863227.GCA_000373005_04618"/>
<proteinExistence type="predicted"/>
<dbReference type="RefSeq" id="WP_018443228.1">
    <property type="nucleotide sequence ID" value="NZ_KB890199.1"/>
</dbReference>
<keyword evidence="5" id="KW-0482">Metalloprotease</keyword>
<keyword evidence="2" id="KW-0479">Metal-binding</keyword>
<dbReference type="InterPro" id="IPR028090">
    <property type="entry name" value="JAB_dom_prok"/>
</dbReference>
<evidence type="ECO:0000259" key="6">
    <source>
        <dbReference type="Pfam" id="PF14464"/>
    </source>
</evidence>
<keyword evidence="3" id="KW-0378">Hydrolase</keyword>
<keyword evidence="8" id="KW-1185">Reference proteome</keyword>
<evidence type="ECO:0000313" key="8">
    <source>
        <dbReference type="Proteomes" id="UP000235777"/>
    </source>
</evidence>
<organism evidence="7 8">
    <name type="scientific">Trinickia symbiotica</name>
    <dbReference type="NCBI Taxonomy" id="863227"/>
    <lineage>
        <taxon>Bacteria</taxon>
        <taxon>Pseudomonadati</taxon>
        <taxon>Pseudomonadota</taxon>
        <taxon>Betaproteobacteria</taxon>
        <taxon>Burkholderiales</taxon>
        <taxon>Burkholderiaceae</taxon>
        <taxon>Trinickia</taxon>
    </lineage>
</organism>
<evidence type="ECO:0000256" key="3">
    <source>
        <dbReference type="ARBA" id="ARBA00022801"/>
    </source>
</evidence>
<dbReference type="GO" id="GO:0006508">
    <property type="term" value="P:proteolysis"/>
    <property type="evidence" value="ECO:0007669"/>
    <property type="project" value="UniProtKB-KW"/>
</dbReference>
<dbReference type="OrthoDB" id="8222656at2"/>